<dbReference type="InterPro" id="IPR050428">
    <property type="entry name" value="TCS_sensor_his_kinase"/>
</dbReference>
<keyword evidence="8 10" id="KW-1133">Transmembrane helix</keyword>
<dbReference type="PRINTS" id="PR00344">
    <property type="entry name" value="BCTRLSENSOR"/>
</dbReference>
<dbReference type="Pfam" id="PF08521">
    <property type="entry name" value="2CSK_N"/>
    <property type="match status" value="1"/>
</dbReference>
<keyword evidence="9 10" id="KW-0472">Membrane</keyword>
<dbReference type="SMART" id="SM00388">
    <property type="entry name" value="HisKA"/>
    <property type="match status" value="1"/>
</dbReference>
<dbReference type="InterPro" id="IPR005467">
    <property type="entry name" value="His_kinase_dom"/>
</dbReference>
<dbReference type="Proteomes" id="UP000785613">
    <property type="component" value="Unassembled WGS sequence"/>
</dbReference>
<dbReference type="InterPro" id="IPR036890">
    <property type="entry name" value="HATPase_C_sf"/>
</dbReference>
<keyword evidence="7 12" id="KW-0418">Kinase</keyword>
<evidence type="ECO:0000256" key="9">
    <source>
        <dbReference type="ARBA" id="ARBA00023136"/>
    </source>
</evidence>
<dbReference type="PROSITE" id="PS50109">
    <property type="entry name" value="HIS_KIN"/>
    <property type="match status" value="1"/>
</dbReference>
<dbReference type="Gene3D" id="3.30.565.10">
    <property type="entry name" value="Histidine kinase-like ATPase, C-terminal domain"/>
    <property type="match status" value="1"/>
</dbReference>
<dbReference type="SMART" id="SM00387">
    <property type="entry name" value="HATPase_c"/>
    <property type="match status" value="1"/>
</dbReference>
<comment type="caution">
    <text evidence="12">The sequence shown here is derived from an EMBL/GenBank/DDBJ whole genome shotgun (WGS) entry which is preliminary data.</text>
</comment>
<dbReference type="PANTHER" id="PTHR45436:SF1">
    <property type="entry name" value="SENSOR PROTEIN QSEC"/>
    <property type="match status" value="1"/>
</dbReference>
<comment type="subcellular location">
    <subcellularLocation>
        <location evidence="2">Membrane</location>
    </subcellularLocation>
</comment>
<dbReference type="CDD" id="cd00082">
    <property type="entry name" value="HisKA"/>
    <property type="match status" value="1"/>
</dbReference>
<dbReference type="InterPro" id="IPR003661">
    <property type="entry name" value="HisK_dim/P_dom"/>
</dbReference>
<dbReference type="SUPFAM" id="SSF47384">
    <property type="entry name" value="Homodimeric domain of signal transducing histidine kinase"/>
    <property type="match status" value="1"/>
</dbReference>
<dbReference type="Gene3D" id="1.10.287.130">
    <property type="match status" value="1"/>
</dbReference>
<reference evidence="12 13" key="1">
    <citation type="submission" date="2019-09" db="EMBL/GenBank/DDBJ databases">
        <title>Taxonomy of Antarctic Massilia spp.: description of Massilia rubra sp. nov., Massilia aquatica sp. nov., Massilia mucilaginosa sp. nov., Massilia frigida sp. nov. isolated from streams, lakes and regoliths.</title>
        <authorList>
            <person name="Holochova P."/>
            <person name="Sedlacek I."/>
            <person name="Kralova S."/>
            <person name="Maslanova I."/>
            <person name="Busse H.-J."/>
            <person name="Stankova E."/>
            <person name="Vrbovska V."/>
            <person name="Kovarovic V."/>
            <person name="Bartak M."/>
            <person name="Svec P."/>
            <person name="Pantucek R."/>
        </authorList>
    </citation>
    <scope>NUCLEOTIDE SEQUENCE [LARGE SCALE GENOMIC DNA]</scope>
    <source>
        <strain evidence="12 13">CCM 8692</strain>
    </source>
</reference>
<keyword evidence="5" id="KW-0808">Transferase</keyword>
<evidence type="ECO:0000256" key="6">
    <source>
        <dbReference type="ARBA" id="ARBA00022692"/>
    </source>
</evidence>
<evidence type="ECO:0000256" key="1">
    <source>
        <dbReference type="ARBA" id="ARBA00000085"/>
    </source>
</evidence>
<dbReference type="SUPFAM" id="SSF55874">
    <property type="entry name" value="ATPase domain of HSP90 chaperone/DNA topoisomerase II/histidine kinase"/>
    <property type="match status" value="1"/>
</dbReference>
<feature type="transmembrane region" description="Helical" evidence="10">
    <location>
        <begin position="150"/>
        <end position="174"/>
    </location>
</feature>
<dbReference type="RefSeq" id="WP_167227202.1">
    <property type="nucleotide sequence ID" value="NZ_VUYU01000013.1"/>
</dbReference>
<evidence type="ECO:0000256" key="5">
    <source>
        <dbReference type="ARBA" id="ARBA00022679"/>
    </source>
</evidence>
<dbReference type="PANTHER" id="PTHR45436">
    <property type="entry name" value="SENSOR HISTIDINE KINASE YKOH"/>
    <property type="match status" value="1"/>
</dbReference>
<dbReference type="Pfam" id="PF02518">
    <property type="entry name" value="HATPase_c"/>
    <property type="match status" value="1"/>
</dbReference>
<keyword evidence="6 10" id="KW-0812">Transmembrane</keyword>
<accession>A0ABX0LLI7</accession>
<dbReference type="InterPro" id="IPR036097">
    <property type="entry name" value="HisK_dim/P_sf"/>
</dbReference>
<sequence length="447" mass="48905">MTSIRVRLLRWLIVPILLINLAGAALTYMLAWIPAQLAFDQSLADAGGALAARLYGGPGQPGIDLPTQAEQVLRADDVDALYFIVRTHDGKVIAGDVDFPQLAAPSSRAYDDVMRGEEVRVSSRIVGKGARAVHIGVAKTMRKRLQVRSATLRALVLLETLFTLALVGLIWISVTNGLQPLARMRANLLQRDATELAPIDHAGVPLELTPVTAAFNELLDKVRSGAKAQHDFLADVAHQLRTPLAGIKLQLEWLAARYPGEPETVHSVRLMLLSNERMIRQTNQLLALARAEPSRFEKTRLERVDLAVLVEQVIQYFVDEAGKKRIDIGFELKRAIVPGNSFLLRDLIDNLIDNAVRYTPRAGTVTVRCFAEDGVAVLQVEDSGPGIAPHLRGRVFQRYVRLDDKTEGSGLGLAIVRDIALAHRARIDVAAGPGGKGTLMSVHFPLI</sequence>
<dbReference type="CDD" id="cd00075">
    <property type="entry name" value="HATPase"/>
    <property type="match status" value="1"/>
</dbReference>
<evidence type="ECO:0000256" key="2">
    <source>
        <dbReference type="ARBA" id="ARBA00004370"/>
    </source>
</evidence>
<feature type="domain" description="Histidine kinase" evidence="11">
    <location>
        <begin position="235"/>
        <end position="447"/>
    </location>
</feature>
<protein>
    <recommendedName>
        <fullName evidence="3">histidine kinase</fullName>
        <ecNumber evidence="3">2.7.13.3</ecNumber>
    </recommendedName>
</protein>
<dbReference type="InterPro" id="IPR003594">
    <property type="entry name" value="HATPase_dom"/>
</dbReference>
<feature type="transmembrane region" description="Helical" evidence="10">
    <location>
        <begin position="12"/>
        <end position="33"/>
    </location>
</feature>
<dbReference type="EC" id="2.7.13.3" evidence="3"/>
<evidence type="ECO:0000313" key="12">
    <source>
        <dbReference type="EMBL" id="NHZ35728.1"/>
    </source>
</evidence>
<dbReference type="InterPro" id="IPR013727">
    <property type="entry name" value="2CSK_N"/>
</dbReference>
<evidence type="ECO:0000256" key="10">
    <source>
        <dbReference type="SAM" id="Phobius"/>
    </source>
</evidence>
<dbReference type="Pfam" id="PF00512">
    <property type="entry name" value="HisKA"/>
    <property type="match status" value="1"/>
</dbReference>
<evidence type="ECO:0000256" key="4">
    <source>
        <dbReference type="ARBA" id="ARBA00022553"/>
    </source>
</evidence>
<evidence type="ECO:0000256" key="7">
    <source>
        <dbReference type="ARBA" id="ARBA00022777"/>
    </source>
</evidence>
<evidence type="ECO:0000256" key="8">
    <source>
        <dbReference type="ARBA" id="ARBA00022989"/>
    </source>
</evidence>
<proteinExistence type="predicted"/>
<organism evidence="12 13">
    <name type="scientific">Massilia rubra</name>
    <dbReference type="NCBI Taxonomy" id="2607910"/>
    <lineage>
        <taxon>Bacteria</taxon>
        <taxon>Pseudomonadati</taxon>
        <taxon>Pseudomonadota</taxon>
        <taxon>Betaproteobacteria</taxon>
        <taxon>Burkholderiales</taxon>
        <taxon>Oxalobacteraceae</taxon>
        <taxon>Telluria group</taxon>
        <taxon>Massilia</taxon>
    </lineage>
</organism>
<name>A0ABX0LLI7_9BURK</name>
<dbReference type="InterPro" id="IPR004358">
    <property type="entry name" value="Sig_transdc_His_kin-like_C"/>
</dbReference>
<evidence type="ECO:0000256" key="3">
    <source>
        <dbReference type="ARBA" id="ARBA00012438"/>
    </source>
</evidence>
<comment type="catalytic activity">
    <reaction evidence="1">
        <text>ATP + protein L-histidine = ADP + protein N-phospho-L-histidine.</text>
        <dbReference type="EC" id="2.7.13.3"/>
    </reaction>
</comment>
<gene>
    <name evidence="12" type="ORF">F0185_19375</name>
</gene>
<evidence type="ECO:0000259" key="11">
    <source>
        <dbReference type="PROSITE" id="PS50109"/>
    </source>
</evidence>
<keyword evidence="4" id="KW-0597">Phosphoprotein</keyword>
<evidence type="ECO:0000313" key="13">
    <source>
        <dbReference type="Proteomes" id="UP000785613"/>
    </source>
</evidence>
<keyword evidence="13" id="KW-1185">Reference proteome</keyword>
<dbReference type="GO" id="GO:0016301">
    <property type="term" value="F:kinase activity"/>
    <property type="evidence" value="ECO:0007669"/>
    <property type="project" value="UniProtKB-KW"/>
</dbReference>
<dbReference type="EMBL" id="VUYU01000013">
    <property type="protein sequence ID" value="NHZ35728.1"/>
    <property type="molecule type" value="Genomic_DNA"/>
</dbReference>